<dbReference type="Gene3D" id="1.10.10.10">
    <property type="entry name" value="Winged helix-like DNA-binding domain superfamily/Winged helix DNA-binding domain"/>
    <property type="match status" value="1"/>
</dbReference>
<dbReference type="STRING" id="1121322.SAMN02745136_01759"/>
<evidence type="ECO:0000256" key="2">
    <source>
        <dbReference type="ARBA" id="ARBA00023015"/>
    </source>
</evidence>
<dbReference type="InterPro" id="IPR028082">
    <property type="entry name" value="Peripla_BP_I"/>
</dbReference>
<keyword evidence="2" id="KW-0805">Transcription regulation</keyword>
<keyword evidence="1" id="KW-0678">Repressor</keyword>
<dbReference type="SUPFAM" id="SSF53822">
    <property type="entry name" value="Periplasmic binding protein-like I"/>
    <property type="match status" value="1"/>
</dbReference>
<keyword evidence="4" id="KW-0804">Transcription</keyword>
<dbReference type="InterPro" id="IPR036390">
    <property type="entry name" value="WH_DNA-bd_sf"/>
</dbReference>
<gene>
    <name evidence="6" type="ORF">SAMN02745136_01759</name>
</gene>
<dbReference type="CDD" id="cd07377">
    <property type="entry name" value="WHTH_GntR"/>
    <property type="match status" value="1"/>
</dbReference>
<dbReference type="OrthoDB" id="9801546at2"/>
<sequence>MPTKISDTKTDRVKRELLKMLVEKKYGPHEMLPSEGMIAELYGVSRMTSKLALNALAEEGIIYRVPRQGSFLKDIDMTVINSLLEESAFKTEGQGDIQIIALVIPKIDFYTGQIITELSQIAGERNYEVIVKVSGGALEEEEKLLREISAISGIKGVVFFPGDKNVCGKELLYYKLRNYPIVMVDRVYKEIEFDSVYHDHYQGARKMVNYLIEKGHRKIGFISYDISEVTSRDERYKGYVSAMSENKVPVETDYVMISSSQESRNDIVKYLKKNTELTAVFCGDDYLAIRLFSAANELGIPIPGKLSVAGFTDNKILEYLEMELTTMRQPVRPLMMEAFDIIINKLKMRGEQVRHIKIPTELIERKSVKNLRESGVK</sequence>
<feature type="domain" description="HTH gntR-type" evidence="5">
    <location>
        <begin position="7"/>
        <end position="75"/>
    </location>
</feature>
<evidence type="ECO:0000256" key="4">
    <source>
        <dbReference type="ARBA" id="ARBA00023163"/>
    </source>
</evidence>
<evidence type="ECO:0000313" key="6">
    <source>
        <dbReference type="EMBL" id="SHK12054.1"/>
    </source>
</evidence>
<dbReference type="GO" id="GO:0000976">
    <property type="term" value="F:transcription cis-regulatory region binding"/>
    <property type="evidence" value="ECO:0007669"/>
    <property type="project" value="TreeGrafter"/>
</dbReference>
<keyword evidence="7" id="KW-1185">Reference proteome</keyword>
<dbReference type="EMBL" id="FRAC01000009">
    <property type="protein sequence ID" value="SHK12054.1"/>
    <property type="molecule type" value="Genomic_DNA"/>
</dbReference>
<evidence type="ECO:0000256" key="3">
    <source>
        <dbReference type="ARBA" id="ARBA00023125"/>
    </source>
</evidence>
<dbReference type="PRINTS" id="PR00035">
    <property type="entry name" value="HTHGNTR"/>
</dbReference>
<protein>
    <submittedName>
        <fullName evidence="6">DNA-binding transcriptional regulator, LacI/PurR family</fullName>
    </submittedName>
</protein>
<dbReference type="Pfam" id="PF13377">
    <property type="entry name" value="Peripla_BP_3"/>
    <property type="match status" value="1"/>
</dbReference>
<proteinExistence type="predicted"/>
<dbReference type="AlphaFoldDB" id="A0A1M6PVQ0"/>
<dbReference type="SUPFAM" id="SSF46785">
    <property type="entry name" value="Winged helix' DNA-binding domain"/>
    <property type="match status" value="1"/>
</dbReference>
<dbReference type="InterPro" id="IPR036388">
    <property type="entry name" value="WH-like_DNA-bd_sf"/>
</dbReference>
<dbReference type="InterPro" id="IPR000524">
    <property type="entry name" value="Tscrpt_reg_HTH_GntR"/>
</dbReference>
<dbReference type="RefSeq" id="WP_073274887.1">
    <property type="nucleotide sequence ID" value="NZ_FRAC01000009.1"/>
</dbReference>
<dbReference type="SMART" id="SM00345">
    <property type="entry name" value="HTH_GNTR"/>
    <property type="match status" value="1"/>
</dbReference>
<dbReference type="PANTHER" id="PTHR30146:SF95">
    <property type="entry name" value="RIBOSE OPERON REPRESSOR"/>
    <property type="match status" value="1"/>
</dbReference>
<dbReference type="Proteomes" id="UP000184386">
    <property type="component" value="Unassembled WGS sequence"/>
</dbReference>
<dbReference type="InterPro" id="IPR046335">
    <property type="entry name" value="LacI/GalR-like_sensor"/>
</dbReference>
<evidence type="ECO:0000256" key="1">
    <source>
        <dbReference type="ARBA" id="ARBA00022491"/>
    </source>
</evidence>
<dbReference type="Pfam" id="PF00392">
    <property type="entry name" value="GntR"/>
    <property type="match status" value="1"/>
</dbReference>
<accession>A0A1M6PVQ0</accession>
<dbReference type="PROSITE" id="PS50949">
    <property type="entry name" value="HTH_GNTR"/>
    <property type="match status" value="1"/>
</dbReference>
<reference evidence="6 7" key="1">
    <citation type="submission" date="2016-11" db="EMBL/GenBank/DDBJ databases">
        <authorList>
            <person name="Jaros S."/>
            <person name="Januszkiewicz K."/>
            <person name="Wedrychowicz H."/>
        </authorList>
    </citation>
    <scope>NUCLEOTIDE SEQUENCE [LARGE SCALE GENOMIC DNA]</scope>
    <source>
        <strain evidence="6 7">DSM 15929</strain>
    </source>
</reference>
<organism evidence="6 7">
    <name type="scientific">Anaerocolumna jejuensis DSM 15929</name>
    <dbReference type="NCBI Taxonomy" id="1121322"/>
    <lineage>
        <taxon>Bacteria</taxon>
        <taxon>Bacillati</taxon>
        <taxon>Bacillota</taxon>
        <taxon>Clostridia</taxon>
        <taxon>Lachnospirales</taxon>
        <taxon>Lachnospiraceae</taxon>
        <taxon>Anaerocolumna</taxon>
    </lineage>
</organism>
<keyword evidence="3 6" id="KW-0238">DNA-binding</keyword>
<dbReference type="Gene3D" id="3.40.50.2300">
    <property type="match status" value="2"/>
</dbReference>
<evidence type="ECO:0000259" key="5">
    <source>
        <dbReference type="PROSITE" id="PS50949"/>
    </source>
</evidence>
<evidence type="ECO:0000313" key="7">
    <source>
        <dbReference type="Proteomes" id="UP000184386"/>
    </source>
</evidence>
<dbReference type="PANTHER" id="PTHR30146">
    <property type="entry name" value="LACI-RELATED TRANSCRIPTIONAL REPRESSOR"/>
    <property type="match status" value="1"/>
</dbReference>
<name>A0A1M6PVQ0_9FIRM</name>
<dbReference type="CDD" id="cd06267">
    <property type="entry name" value="PBP1_LacI_sugar_binding-like"/>
    <property type="match status" value="1"/>
</dbReference>
<dbReference type="GO" id="GO:0003700">
    <property type="term" value="F:DNA-binding transcription factor activity"/>
    <property type="evidence" value="ECO:0007669"/>
    <property type="project" value="InterPro"/>
</dbReference>